<proteinExistence type="predicted"/>
<keyword evidence="2" id="KW-1185">Reference proteome</keyword>
<protein>
    <submittedName>
        <fullName evidence="1">ORF76</fullName>
    </submittedName>
</protein>
<name>A0A2H5AJK3_9VIRU</name>
<accession>A0A2H5AJK3</accession>
<organism evidence="1">
    <name type="scientific">black bullhead herpesvirus</name>
    <dbReference type="NCBI Taxonomy" id="508441"/>
    <lineage>
        <taxon>Viruses</taxon>
        <taxon>Duplodnaviria</taxon>
        <taxon>Heunggongvirae</taxon>
        <taxon>Peploviricota</taxon>
        <taxon>Herviviricetes</taxon>
        <taxon>Herpesvirales</taxon>
        <taxon>Alloherpesviridae</taxon>
        <taxon>Ictavirus</taxon>
        <taxon>Ictavirus ictaluridallo2</taxon>
    </lineage>
</organism>
<evidence type="ECO:0000313" key="2">
    <source>
        <dbReference type="Proteomes" id="UP000242696"/>
    </source>
</evidence>
<dbReference type="KEGG" id="vg:35414720"/>
<dbReference type="Gene3D" id="3.40.50.300">
    <property type="entry name" value="P-loop containing nucleotide triphosphate hydrolases"/>
    <property type="match status" value="1"/>
</dbReference>
<evidence type="ECO:0000313" key="1">
    <source>
        <dbReference type="EMBL" id="AUG72322.1"/>
    </source>
</evidence>
<dbReference type="InterPro" id="IPR027417">
    <property type="entry name" value="P-loop_NTPase"/>
</dbReference>
<dbReference type="EMBL" id="MG271984">
    <property type="protein sequence ID" value="AUG72322.1"/>
    <property type="molecule type" value="Genomic_DNA"/>
</dbReference>
<dbReference type="GeneID" id="35414720"/>
<dbReference type="RefSeq" id="YP_009447900.1">
    <property type="nucleotide sequence ID" value="NC_036579.1"/>
</dbReference>
<dbReference type="OrthoDB" id="9152at10239"/>
<reference evidence="1" key="1">
    <citation type="journal article" date="2018" name="Arch. Virol.">
        <title>Complete genome sequence and analysis of ictalurid herpesvirus 2.</title>
        <authorList>
            <person name="Borzak R."/>
            <person name="Haluk T."/>
            <person name="Bartha D."/>
            <person name="Doszpoly A."/>
        </authorList>
    </citation>
    <scope>NUCLEOTIDE SEQUENCE</scope>
    <source>
        <strain evidence="1">760/94</strain>
    </source>
</reference>
<dbReference type="Proteomes" id="UP000242696">
    <property type="component" value="Segment"/>
</dbReference>
<sequence>MAQQLPFIRETLSREMVAAMLPEAMRLYDPLAVTSGDVKNRVTDPSFGTERPRVVAVAGRMGVGKDHACDLLVDRYGFMKIHVFEMGYERIANFHGRPVRKPEDRATLQALGELGRCIDPLFWLKDILSTRIMGALATGVAGVAITGVRYKTDVEYLKGLGIDTIIIRRPQLLRGEPCEMALSERDLDDYTGGIVIENTGTVQEYDIMLERMVHERLPWIPKN</sequence>